<dbReference type="PANTHER" id="PTHR45947">
    <property type="entry name" value="SULFOQUINOVOSYL TRANSFERASE SQD2"/>
    <property type="match status" value="1"/>
</dbReference>
<feature type="domain" description="Glycosyltransferase subfamily 4-like N-terminal" evidence="2">
    <location>
        <begin position="47"/>
        <end position="223"/>
    </location>
</feature>
<keyword evidence="3" id="KW-0808">Transferase</keyword>
<dbReference type="Pfam" id="PF00534">
    <property type="entry name" value="Glycos_transf_1"/>
    <property type="match status" value="1"/>
</dbReference>
<evidence type="ECO:0000313" key="4">
    <source>
        <dbReference type="Proteomes" id="UP000219023"/>
    </source>
</evidence>
<dbReference type="InterPro" id="IPR028098">
    <property type="entry name" value="Glyco_trans_4-like_N"/>
</dbReference>
<proteinExistence type="predicted"/>
<protein>
    <submittedName>
        <fullName evidence="3">Glycosyltransferase involved in cell wall bisynthesis</fullName>
    </submittedName>
</protein>
<evidence type="ECO:0000259" key="1">
    <source>
        <dbReference type="Pfam" id="PF00534"/>
    </source>
</evidence>
<dbReference type="RefSeq" id="WP_097021847.1">
    <property type="nucleotide sequence ID" value="NZ_OBQJ01000002.1"/>
</dbReference>
<dbReference type="InterPro" id="IPR050194">
    <property type="entry name" value="Glycosyltransferase_grp1"/>
</dbReference>
<name>A0A285VJZ4_9GAMM</name>
<accession>A0A285VJZ4</accession>
<dbReference type="Proteomes" id="UP000219023">
    <property type="component" value="Unassembled WGS sequence"/>
</dbReference>
<organism evidence="3 4">
    <name type="scientific">Chromohalobacter canadensis</name>
    <dbReference type="NCBI Taxonomy" id="141389"/>
    <lineage>
        <taxon>Bacteria</taxon>
        <taxon>Pseudomonadati</taxon>
        <taxon>Pseudomonadota</taxon>
        <taxon>Gammaproteobacteria</taxon>
        <taxon>Oceanospirillales</taxon>
        <taxon>Halomonadaceae</taxon>
        <taxon>Chromohalobacter</taxon>
    </lineage>
</organism>
<sequence>MDNAHRLAPAGVDCSRPLVDSSALEHLRSAAKGLRVAIVHDWLVTRGGAEKVLQAFLRAFPQAHVFTLVDSLADAERAWLGKHPVTTSFLQRMPLAKRHYRYYLPLMPAAVARFNVADYDLVISSSHAVAKGIPTHSNQAHICYCHTPMRYAWDMREGYLQDAGWQGPKAWLARYSLHRLRQWDLTTAAHVDHFWANSNNVKARIDNYYHREAEVLYPPVDVDALTVNEGERDDFYLAASRLVPYKRLDLIIEAFRAMPDKRLVVIGNGPDRKRLEALAEGASNIELLGYREDAVLHDYLRRARAFVFAADEDFGILPLEAQASGTPVIAYGSGGALETVRAPESQHDPAATGIFFDTHTPDSLRDAVASFETRRFDPSACRHNAERFSHSVFWRRTQTLLTHAGLVATPS</sequence>
<dbReference type="PANTHER" id="PTHR45947:SF3">
    <property type="entry name" value="SULFOQUINOVOSYL TRANSFERASE SQD2"/>
    <property type="match status" value="1"/>
</dbReference>
<dbReference type="Gene3D" id="3.40.50.2000">
    <property type="entry name" value="Glycogen Phosphorylase B"/>
    <property type="match status" value="2"/>
</dbReference>
<evidence type="ECO:0000259" key="2">
    <source>
        <dbReference type="Pfam" id="PF13439"/>
    </source>
</evidence>
<dbReference type="GO" id="GO:0016757">
    <property type="term" value="F:glycosyltransferase activity"/>
    <property type="evidence" value="ECO:0007669"/>
    <property type="project" value="InterPro"/>
</dbReference>
<reference evidence="3 4" key="1">
    <citation type="submission" date="2017-08" db="EMBL/GenBank/DDBJ databases">
        <authorList>
            <person name="de Groot N.N."/>
        </authorList>
    </citation>
    <scope>NUCLEOTIDE SEQUENCE [LARGE SCALE GENOMIC DNA]</scope>
    <source>
        <strain evidence="3 4">USBA 855</strain>
    </source>
</reference>
<dbReference type="SUPFAM" id="SSF53756">
    <property type="entry name" value="UDP-Glycosyltransferase/glycogen phosphorylase"/>
    <property type="match status" value="1"/>
</dbReference>
<dbReference type="OrthoDB" id="9801609at2"/>
<dbReference type="EMBL" id="OBQJ01000002">
    <property type="protein sequence ID" value="SOC52881.1"/>
    <property type="molecule type" value="Genomic_DNA"/>
</dbReference>
<evidence type="ECO:0000313" key="3">
    <source>
        <dbReference type="EMBL" id="SOC52881.1"/>
    </source>
</evidence>
<dbReference type="Pfam" id="PF13439">
    <property type="entry name" value="Glyco_transf_4"/>
    <property type="match status" value="1"/>
</dbReference>
<dbReference type="AlphaFoldDB" id="A0A285VJZ4"/>
<dbReference type="InterPro" id="IPR001296">
    <property type="entry name" value="Glyco_trans_1"/>
</dbReference>
<feature type="domain" description="Glycosyl transferase family 1" evidence="1">
    <location>
        <begin position="230"/>
        <end position="386"/>
    </location>
</feature>
<gene>
    <name evidence="3" type="ORF">SAMN05421509_10221</name>
</gene>